<feature type="binding site" evidence="7">
    <location>
        <position position="99"/>
    </location>
    <ligand>
        <name>substrate</name>
    </ligand>
</feature>
<comment type="catalytic activity">
    <reaction evidence="7">
        <text>XTP + H2O = XMP + diphosphate + H(+)</text>
        <dbReference type="Rhea" id="RHEA:28610"/>
        <dbReference type="ChEBI" id="CHEBI:15377"/>
        <dbReference type="ChEBI" id="CHEBI:15378"/>
        <dbReference type="ChEBI" id="CHEBI:33019"/>
        <dbReference type="ChEBI" id="CHEBI:57464"/>
        <dbReference type="ChEBI" id="CHEBI:61314"/>
        <dbReference type="EC" id="3.6.1.66"/>
    </reaction>
</comment>
<comment type="catalytic activity">
    <reaction evidence="7">
        <text>ITP + H2O = IMP + diphosphate + H(+)</text>
        <dbReference type="Rhea" id="RHEA:29399"/>
        <dbReference type="ChEBI" id="CHEBI:15377"/>
        <dbReference type="ChEBI" id="CHEBI:15378"/>
        <dbReference type="ChEBI" id="CHEBI:33019"/>
        <dbReference type="ChEBI" id="CHEBI:58053"/>
        <dbReference type="ChEBI" id="CHEBI:61402"/>
        <dbReference type="EC" id="3.6.1.66"/>
    </reaction>
</comment>
<dbReference type="EC" id="3.6.1.66" evidence="7"/>
<dbReference type="InterPro" id="IPR020922">
    <property type="entry name" value="dITP/XTP_pyrophosphatase"/>
</dbReference>
<accession>A0ABN0B1P9</accession>
<comment type="catalytic activity">
    <reaction evidence="7">
        <text>dITP + H2O = dIMP + diphosphate + H(+)</text>
        <dbReference type="Rhea" id="RHEA:28342"/>
        <dbReference type="ChEBI" id="CHEBI:15377"/>
        <dbReference type="ChEBI" id="CHEBI:15378"/>
        <dbReference type="ChEBI" id="CHEBI:33019"/>
        <dbReference type="ChEBI" id="CHEBI:61194"/>
        <dbReference type="ChEBI" id="CHEBI:61382"/>
        <dbReference type="EC" id="3.6.1.66"/>
    </reaction>
</comment>
<evidence type="ECO:0000256" key="8">
    <source>
        <dbReference type="RuleBase" id="RU003781"/>
    </source>
</evidence>
<dbReference type="InterPro" id="IPR029001">
    <property type="entry name" value="ITPase-like_fam"/>
</dbReference>
<reference evidence="9 10" key="1">
    <citation type="submission" date="2010-08" db="EMBL/GenBank/DDBJ databases">
        <authorList>
            <person name="Durkin A.S."/>
            <person name="Madupu R."/>
            <person name="Torralba M."/>
            <person name="Gillis M."/>
            <person name="Methe B."/>
            <person name="Sutton G."/>
            <person name="Nelson K.E."/>
        </authorList>
    </citation>
    <scope>NUCLEOTIDE SEQUENCE [LARGE SCALE GENOMIC DNA]</scope>
    <source>
        <strain evidence="9 10">PB189-T1-4</strain>
    </source>
</reference>
<organism evidence="9 10">
    <name type="scientific">Fannyhessea vaginae PB189-T1-4</name>
    <dbReference type="NCBI Taxonomy" id="866774"/>
    <lineage>
        <taxon>Bacteria</taxon>
        <taxon>Bacillati</taxon>
        <taxon>Actinomycetota</taxon>
        <taxon>Coriobacteriia</taxon>
        <taxon>Coriobacteriales</taxon>
        <taxon>Atopobiaceae</taxon>
        <taxon>Fannyhessea</taxon>
    </lineage>
</organism>
<keyword evidence="3 7" id="KW-0547">Nucleotide-binding</keyword>
<dbReference type="RefSeq" id="WP_006303460.1">
    <property type="nucleotide sequence ID" value="NZ_AEDQ01000001.1"/>
</dbReference>
<dbReference type="PANTHER" id="PTHR11067:SF9">
    <property type="entry name" value="INOSINE TRIPHOSPHATE PYROPHOSPHATASE"/>
    <property type="match status" value="1"/>
</dbReference>
<feature type="binding site" evidence="7">
    <location>
        <position position="210"/>
    </location>
    <ligand>
        <name>substrate</name>
    </ligand>
</feature>
<dbReference type="CDD" id="cd00515">
    <property type="entry name" value="HAM1"/>
    <property type="match status" value="1"/>
</dbReference>
<dbReference type="HAMAP" id="MF_01405">
    <property type="entry name" value="Non_canon_purine_NTPase"/>
    <property type="match status" value="1"/>
</dbReference>
<protein>
    <recommendedName>
        <fullName evidence="7">dITP/XTP pyrophosphatase</fullName>
        <ecNumber evidence="7">3.6.1.66</ecNumber>
    </recommendedName>
    <alternativeName>
        <fullName evidence="7">Non-canonical purine NTP pyrophosphatase</fullName>
    </alternativeName>
    <alternativeName>
        <fullName evidence="7">Non-standard purine NTP pyrophosphatase</fullName>
    </alternativeName>
    <alternativeName>
        <fullName evidence="7">Nucleoside-triphosphate diphosphatase</fullName>
    </alternativeName>
    <alternativeName>
        <fullName evidence="7">Nucleoside-triphosphate pyrophosphatase</fullName>
        <shortName evidence="7">NTPase</shortName>
    </alternativeName>
</protein>
<proteinExistence type="inferred from homology"/>
<evidence type="ECO:0000256" key="5">
    <source>
        <dbReference type="ARBA" id="ARBA00022842"/>
    </source>
</evidence>
<keyword evidence="6 7" id="KW-0546">Nucleotide metabolism</keyword>
<feature type="binding site" evidence="7">
    <location>
        <begin position="215"/>
        <end position="216"/>
    </location>
    <ligand>
        <name>substrate</name>
    </ligand>
</feature>
<name>A0ABN0B1P9_9ACTN</name>
<dbReference type="SUPFAM" id="SSF52972">
    <property type="entry name" value="ITPase-like"/>
    <property type="match status" value="1"/>
</dbReference>
<comment type="cofactor">
    <cofactor evidence="7">
        <name>Mg(2+)</name>
        <dbReference type="ChEBI" id="CHEBI:18420"/>
    </cofactor>
    <text evidence="7">Binds 1 Mg(2+) ion per subunit.</text>
</comment>
<evidence type="ECO:0000256" key="7">
    <source>
        <dbReference type="HAMAP-Rule" id="MF_01405"/>
    </source>
</evidence>
<comment type="function">
    <text evidence="7">Pyrophosphatase that catalyzes the hydrolysis of nucleoside triphosphates to their monophosphate derivatives, with a high preference for the non-canonical purine nucleotides XTP (xanthosine triphosphate), dITP (deoxyinosine triphosphate) and ITP. Seems to function as a house-cleaning enzyme that removes non-canonical purine nucleotides from the nucleotide pool, thus preventing their incorporation into DNA/RNA and avoiding chromosomal lesions.</text>
</comment>
<dbReference type="NCBIfam" id="TIGR00042">
    <property type="entry name" value="RdgB/HAM1 family non-canonical purine NTP pyrophosphatase"/>
    <property type="match status" value="1"/>
</dbReference>
<comment type="similarity">
    <text evidence="1 7 8">Belongs to the HAM1 NTPase family.</text>
</comment>
<dbReference type="EMBL" id="AEDQ01000001">
    <property type="protein sequence ID" value="EFL44749.1"/>
    <property type="molecule type" value="Genomic_DNA"/>
</dbReference>
<keyword evidence="5 7" id="KW-0460">Magnesium</keyword>
<evidence type="ECO:0000313" key="10">
    <source>
        <dbReference type="Proteomes" id="UP000004431"/>
    </source>
</evidence>
<evidence type="ECO:0000256" key="1">
    <source>
        <dbReference type="ARBA" id="ARBA00008023"/>
    </source>
</evidence>
<feature type="binding site" evidence="7">
    <location>
        <position position="98"/>
    </location>
    <ligand>
        <name>Mg(2+)</name>
        <dbReference type="ChEBI" id="CHEBI:18420"/>
    </ligand>
</feature>
<comment type="caution">
    <text evidence="9">The sequence shown here is derived from an EMBL/GenBank/DDBJ whole genome shotgun (WGS) entry which is preliminary data.</text>
</comment>
<comment type="caution">
    <text evidence="7">Lacks conserved residue(s) required for the propagation of feature annotation.</text>
</comment>
<keyword evidence="4 7" id="KW-0378">Hydrolase</keyword>
<evidence type="ECO:0000256" key="6">
    <source>
        <dbReference type="ARBA" id="ARBA00023080"/>
    </source>
</evidence>
<feature type="active site" description="Proton acceptor" evidence="7">
    <location>
        <position position="98"/>
    </location>
</feature>
<dbReference type="Gene3D" id="3.90.950.10">
    <property type="match status" value="1"/>
</dbReference>
<keyword evidence="2 7" id="KW-0479">Metal-binding</keyword>
<dbReference type="Proteomes" id="UP000004431">
    <property type="component" value="Unassembled WGS sequence"/>
</dbReference>
<evidence type="ECO:0000256" key="4">
    <source>
        <dbReference type="ARBA" id="ARBA00022801"/>
    </source>
</evidence>
<gene>
    <name evidence="9" type="primary">rdgB</name>
    <name evidence="9" type="ORF">HMPREF9248_1249</name>
</gene>
<sequence length="229" mass="24751">MVFTHGFHTNDNDDATPAAPAPFDADHTIVVATGNPHKIEEIRSILADVMPEFSFVGVHDVCAYADPVEDGATFFDNAVIKARATMQACHCVYALADDSGLCVDALDGAPGIYSARFAGEHGNDKANTEKLLSLLTNTPMPQRRAHFHCSVALIKQESDATIEQVFRGEGNCFGYIAKTPTGTCGFGYDPVFLPDEHPACSMAELSAHEKNAISHRKRALVDLMHKLCS</sequence>
<comment type="subunit">
    <text evidence="7">Homodimer.</text>
</comment>
<dbReference type="Pfam" id="PF01725">
    <property type="entry name" value="Ham1p_like"/>
    <property type="match status" value="1"/>
</dbReference>
<evidence type="ECO:0000313" key="9">
    <source>
        <dbReference type="EMBL" id="EFL44749.1"/>
    </source>
</evidence>
<dbReference type="InterPro" id="IPR002637">
    <property type="entry name" value="RdgB/HAM1"/>
</dbReference>
<evidence type="ECO:0000256" key="3">
    <source>
        <dbReference type="ARBA" id="ARBA00022741"/>
    </source>
</evidence>
<dbReference type="PANTHER" id="PTHR11067">
    <property type="entry name" value="INOSINE TRIPHOSPHATE PYROPHOSPHATASE/HAM1 PROTEIN"/>
    <property type="match status" value="1"/>
</dbReference>
<feature type="binding site" evidence="7">
    <location>
        <begin position="33"/>
        <end position="38"/>
    </location>
    <ligand>
        <name>substrate</name>
    </ligand>
</feature>
<keyword evidence="10" id="KW-1185">Reference proteome</keyword>
<feature type="binding site" evidence="7">
    <location>
        <begin position="186"/>
        <end position="189"/>
    </location>
    <ligand>
        <name>substrate</name>
    </ligand>
</feature>
<evidence type="ECO:0000256" key="2">
    <source>
        <dbReference type="ARBA" id="ARBA00022723"/>
    </source>
</evidence>